<dbReference type="SUPFAM" id="SSF47175">
    <property type="entry name" value="Cytochromes"/>
    <property type="match status" value="1"/>
</dbReference>
<dbReference type="KEGG" id="vff:VITFI_CDS3545"/>
<evidence type="ECO:0000313" key="2">
    <source>
        <dbReference type="EMBL" id="ASM77944.1"/>
    </source>
</evidence>
<dbReference type="KEGG" id="vff:VITFI_CDS1747"/>
<dbReference type="GO" id="GO:0022900">
    <property type="term" value="P:electron transport chain"/>
    <property type="evidence" value="ECO:0007669"/>
    <property type="project" value="InterPro"/>
</dbReference>
<geneLocation type="plasmid" evidence="4">
    <name>pvf2</name>
</geneLocation>
<dbReference type="AlphaFoldDB" id="A0A221KFX8"/>
<proteinExistence type="predicted"/>
<dbReference type="EMBL" id="CP022423">
    <property type="protein sequence ID" value="ASM77944.1"/>
    <property type="molecule type" value="Genomic_DNA"/>
</dbReference>
<evidence type="ECO:0000313" key="1">
    <source>
        <dbReference type="EMBL" id="ASM77525.1"/>
    </source>
</evidence>
<dbReference type="GO" id="GO:0005506">
    <property type="term" value="F:iron ion binding"/>
    <property type="evidence" value="ECO:0007669"/>
    <property type="project" value="InterPro"/>
</dbReference>
<accession>A0A221KFX8</accession>
<evidence type="ECO:0000313" key="4">
    <source>
        <dbReference type="Proteomes" id="UP000199729"/>
    </source>
</evidence>
<sequence>MSLKKEGGLMNSTKKPFLVISAVLFTVMTISATPVGAQTEKPAKPMALRGVMDKLGRDMQAITGAISKEEWAVVVELAPKIANHAEPPVAEKMRILAWLGTDAGKFRSHDGQTHESATAMGDAAKRGDGLAVISAFSKVQQSCLGCHQSFRKPFMEHFYENR</sequence>
<protein>
    <submittedName>
        <fullName evidence="2">Cytochrome C</fullName>
    </submittedName>
</protein>
<dbReference type="GO" id="GO:0020037">
    <property type="term" value="F:heme binding"/>
    <property type="evidence" value="ECO:0007669"/>
    <property type="project" value="InterPro"/>
</dbReference>
<dbReference type="Proteomes" id="UP000199729">
    <property type="component" value="Plasmid pVF2"/>
</dbReference>
<dbReference type="EMBL" id="CP022423">
    <property type="protein sequence ID" value="ASM77525.1"/>
    <property type="molecule type" value="Genomic_DNA"/>
</dbReference>
<organism evidence="2 4">
    <name type="scientific">Vitreoscilla filiformis</name>
    <dbReference type="NCBI Taxonomy" id="63"/>
    <lineage>
        <taxon>Bacteria</taxon>
        <taxon>Pseudomonadati</taxon>
        <taxon>Pseudomonadota</taxon>
        <taxon>Betaproteobacteria</taxon>
        <taxon>Neisseriales</taxon>
        <taxon>Neisseriaceae</taxon>
        <taxon>Vitreoscilla</taxon>
    </lineage>
</organism>
<keyword evidence="3" id="KW-0614">Plasmid</keyword>
<evidence type="ECO:0000313" key="3">
    <source>
        <dbReference type="EMBL" id="ASM79322.1"/>
    </source>
</evidence>
<dbReference type="Pfam" id="PF01322">
    <property type="entry name" value="Cytochrom_C_2"/>
    <property type="match status" value="1"/>
</dbReference>
<gene>
    <name evidence="1" type="ORF">VITFI_CDS1747</name>
    <name evidence="2" type="ORF">VITFI_CDS2166</name>
    <name evidence="3" type="ORF">VITFI_CDS3545</name>
</gene>
<geneLocation type="plasmid" evidence="3">
    <name>pVF2</name>
</geneLocation>
<reference evidence="2 4" key="1">
    <citation type="submission" date="2017-07" db="EMBL/GenBank/DDBJ databases">
        <title>Complete Genome Sequence of the cosmetic ferment Vitreoscilla filiformis (ATCC15551).</title>
        <authorList>
            <person name="Contreras S."/>
            <person name="Sagory-Zalkind P."/>
            <person name="Blanquart H."/>
            <person name="Iltis A."/>
            <person name="Morand S.C."/>
        </authorList>
    </citation>
    <scope>NUCLEOTIDE SEQUENCE [LARGE SCALE GENOMIC DNA]</scope>
    <source>
        <strain evidence="2 4">ATCC 15551</strain>
        <plasmid evidence="4">Plasmid pvf2</plasmid>
        <plasmid evidence="3">pVF2</plasmid>
    </source>
</reference>
<dbReference type="GO" id="GO:0009055">
    <property type="term" value="F:electron transfer activity"/>
    <property type="evidence" value="ECO:0007669"/>
    <property type="project" value="InterPro"/>
</dbReference>
<dbReference type="Gene3D" id="1.20.120.10">
    <property type="entry name" value="Cytochrome c/b562"/>
    <property type="match status" value="1"/>
</dbReference>
<dbReference type="Proteomes" id="UP000199729">
    <property type="component" value="Chromosome"/>
</dbReference>
<keyword evidence="4" id="KW-1185">Reference proteome</keyword>
<dbReference type="InterPro" id="IPR002321">
    <property type="entry name" value="Cyt_c_II"/>
</dbReference>
<dbReference type="InterPro" id="IPR010980">
    <property type="entry name" value="Cyt_c/b562"/>
</dbReference>
<name>A0A221KFX8_VITFI</name>
<dbReference type="EMBL" id="CP022425">
    <property type="protein sequence ID" value="ASM79322.1"/>
    <property type="molecule type" value="Genomic_DNA"/>
</dbReference>
<dbReference type="KEGG" id="vff:VITFI_CDS2166"/>
<dbReference type="PROSITE" id="PS51009">
    <property type="entry name" value="CYTCII"/>
    <property type="match status" value="1"/>
</dbReference>